<feature type="compositionally biased region" description="Basic residues" evidence="1">
    <location>
        <begin position="53"/>
        <end position="78"/>
    </location>
</feature>
<dbReference type="EMBL" id="LQRT01000002">
    <property type="protein sequence ID" value="KZS41999.1"/>
    <property type="molecule type" value="Genomic_DNA"/>
</dbReference>
<name>A0A162CW79_9FLAO</name>
<dbReference type="AlphaFoldDB" id="A0A162CW79"/>
<evidence type="ECO:0000313" key="3">
    <source>
        <dbReference type="Proteomes" id="UP000076715"/>
    </source>
</evidence>
<feature type="region of interest" description="Disordered" evidence="1">
    <location>
        <begin position="50"/>
        <end position="87"/>
    </location>
</feature>
<protein>
    <submittedName>
        <fullName evidence="2">Uncharacterized protein</fullName>
    </submittedName>
</protein>
<keyword evidence="3" id="KW-1185">Reference proteome</keyword>
<dbReference type="Proteomes" id="UP000076715">
    <property type="component" value="Unassembled WGS sequence"/>
</dbReference>
<dbReference type="PROSITE" id="PS51257">
    <property type="entry name" value="PROKAR_LIPOPROTEIN"/>
    <property type="match status" value="1"/>
</dbReference>
<dbReference type="RefSeq" id="WP_066308954.1">
    <property type="nucleotide sequence ID" value="NZ_LQRT01000002.1"/>
</dbReference>
<evidence type="ECO:0000256" key="1">
    <source>
        <dbReference type="SAM" id="MobiDB-lite"/>
    </source>
</evidence>
<dbReference type="OrthoDB" id="1163605at2"/>
<accession>A0A162CW79</accession>
<comment type="caution">
    <text evidence="2">The sequence shown here is derived from an EMBL/GenBank/DDBJ whole genome shotgun (WGS) entry which is preliminary data.</text>
</comment>
<proteinExistence type="predicted"/>
<gene>
    <name evidence="2" type="ORF">AWE51_00735</name>
</gene>
<sequence>MKKNIFATFLCLMLVIVVSCKKDPKSDKVDIVETAVDSTAIAAEEALKEKAISQKKKKSTKKKSSKKSGAKKNKKSTKLVRIPGTSASTKNADVQKYIRDYEKYMSNYKKAVEASDMDSFLKLNSASNSLTKQYDLLINKLPGEEIEKLSQYMQVKSKQMNALSAQM</sequence>
<evidence type="ECO:0000313" key="2">
    <source>
        <dbReference type="EMBL" id="KZS41999.1"/>
    </source>
</evidence>
<organism evidence="2 3">
    <name type="scientific">Aquimarina aggregata</name>
    <dbReference type="NCBI Taxonomy" id="1642818"/>
    <lineage>
        <taxon>Bacteria</taxon>
        <taxon>Pseudomonadati</taxon>
        <taxon>Bacteroidota</taxon>
        <taxon>Flavobacteriia</taxon>
        <taxon>Flavobacteriales</taxon>
        <taxon>Flavobacteriaceae</taxon>
        <taxon>Aquimarina</taxon>
    </lineage>
</organism>
<reference evidence="2 3" key="1">
    <citation type="submission" date="2016-01" db="EMBL/GenBank/DDBJ databases">
        <title>The draft genome sequence of Aquimarina sp. RZW4-3-2.</title>
        <authorList>
            <person name="Wang Y."/>
        </authorList>
    </citation>
    <scope>NUCLEOTIDE SEQUENCE [LARGE SCALE GENOMIC DNA]</scope>
    <source>
        <strain evidence="2 3">RZW4-3-2</strain>
    </source>
</reference>